<dbReference type="SUPFAM" id="SSF52540">
    <property type="entry name" value="P-loop containing nucleoside triphosphate hydrolases"/>
    <property type="match status" value="1"/>
</dbReference>
<comment type="similarity">
    <text evidence="3">Belongs to the TRAFAC class YlqF/YawG GTPase family. RsgA subfamily.</text>
</comment>
<evidence type="ECO:0000256" key="2">
    <source>
        <dbReference type="ARBA" id="ARBA00023134"/>
    </source>
</evidence>
<accession>A0ABR9P7I5</accession>
<evidence type="ECO:0000256" key="1">
    <source>
        <dbReference type="ARBA" id="ARBA00022741"/>
    </source>
</evidence>
<protein>
    <recommendedName>
        <fullName evidence="3">Small ribosomal subunit biogenesis GTPase RsgA</fullName>
        <ecNumber evidence="3">3.6.1.-</ecNumber>
    </recommendedName>
</protein>
<keyword evidence="3" id="KW-0378">Hydrolase</keyword>
<keyword evidence="3" id="KW-0690">Ribosome biogenesis</keyword>
<dbReference type="NCBIfam" id="TIGR00157">
    <property type="entry name" value="ribosome small subunit-dependent GTPase A"/>
    <property type="match status" value="1"/>
</dbReference>
<comment type="caution">
    <text evidence="7">The sequence shown here is derived from an EMBL/GenBank/DDBJ whole genome shotgun (WGS) entry which is preliminary data.</text>
</comment>
<dbReference type="Pfam" id="PF03193">
    <property type="entry name" value="RsgA_GTPase"/>
    <property type="match status" value="1"/>
</dbReference>
<keyword evidence="2 3" id="KW-0342">GTP-binding</keyword>
<dbReference type="HAMAP" id="MF_01820">
    <property type="entry name" value="GTPase_RsgA"/>
    <property type="match status" value="1"/>
</dbReference>
<dbReference type="PROSITE" id="PS51721">
    <property type="entry name" value="G_CP"/>
    <property type="match status" value="1"/>
</dbReference>
<sequence length="338" mass="35785">MSRTRGGGRHMDERDVRVRARGGSKPRTRNRPKHSDAEEGLVTAVDRGRYRCLVAGVPVVAMKARELGRGSIVVGDRVDVVGDLSGKPDTLARVVRVKDRHSVLRRTADDTDPVERIIVANADQLAIVCALADPEPQPRFVDRCLVAAYDAGLEPLLCLTKADLGDPGPMVRLYEPLGLPYVVLGPDSDPTELSERLAGRTTVLVGSSGVGKSTLVNRLIPGTDRAVGGVNTVTGRGRHTSTSAVALAFEGGWLIDTPGVRSFGLAHIAPEEIVAGFPEIAELTPDCPEGCAHRPDSPGCAVHAALAAGTLDADRVSSLVRLLSSREGEDEEEPPALS</sequence>
<reference evidence="7 8" key="1">
    <citation type="submission" date="2020-09" db="EMBL/GenBank/DDBJ databases">
        <title>Diversity and distribution of actinomycetes associated with coral in the coast of Hainan.</title>
        <authorList>
            <person name="Li F."/>
        </authorList>
    </citation>
    <scope>NUCLEOTIDE SEQUENCE [LARGE SCALE GENOMIC DNA]</scope>
    <source>
        <strain evidence="7 8">HNM0947</strain>
    </source>
</reference>
<evidence type="ECO:0000259" key="6">
    <source>
        <dbReference type="PROSITE" id="PS51721"/>
    </source>
</evidence>
<feature type="domain" description="EngC GTPase" evidence="5">
    <location>
        <begin position="120"/>
        <end position="261"/>
    </location>
</feature>
<dbReference type="RefSeq" id="WP_193122420.1">
    <property type="nucleotide sequence ID" value="NZ_JADBGI010000011.1"/>
</dbReference>
<dbReference type="Gene3D" id="1.10.40.50">
    <property type="entry name" value="Probable gtpase engc, domain 3"/>
    <property type="match status" value="1"/>
</dbReference>
<feature type="compositionally biased region" description="Basic residues" evidence="4">
    <location>
        <begin position="19"/>
        <end position="32"/>
    </location>
</feature>
<feature type="binding site" evidence="3">
    <location>
        <position position="287"/>
    </location>
    <ligand>
        <name>Zn(2+)</name>
        <dbReference type="ChEBI" id="CHEBI:29105"/>
    </ligand>
</feature>
<dbReference type="PROSITE" id="PS50936">
    <property type="entry name" value="ENGC_GTPASE"/>
    <property type="match status" value="1"/>
</dbReference>
<dbReference type="EC" id="3.6.1.-" evidence="3"/>
<name>A0ABR9P7I5_9ACTN</name>
<gene>
    <name evidence="3 7" type="primary">rsgA</name>
    <name evidence="7" type="ORF">IDM40_13915</name>
</gene>
<dbReference type="PANTHER" id="PTHR32120:SF11">
    <property type="entry name" value="SMALL RIBOSOMAL SUBUNIT BIOGENESIS GTPASE RSGA 1, MITOCHONDRIAL-RELATED"/>
    <property type="match status" value="1"/>
</dbReference>
<proteinExistence type="inferred from homology"/>
<dbReference type="InterPro" id="IPR030378">
    <property type="entry name" value="G_CP_dom"/>
</dbReference>
<evidence type="ECO:0000313" key="7">
    <source>
        <dbReference type="EMBL" id="MBE2999793.1"/>
    </source>
</evidence>
<feature type="region of interest" description="Disordered" evidence="4">
    <location>
        <begin position="1"/>
        <end position="40"/>
    </location>
</feature>
<dbReference type="Gene3D" id="3.40.50.300">
    <property type="entry name" value="P-loop containing nucleotide triphosphate hydrolases"/>
    <property type="match status" value="1"/>
</dbReference>
<dbReference type="InterPro" id="IPR010914">
    <property type="entry name" value="RsgA_GTPase_dom"/>
</dbReference>
<keyword evidence="3" id="KW-0862">Zinc</keyword>
<evidence type="ECO:0000313" key="8">
    <source>
        <dbReference type="Proteomes" id="UP000806528"/>
    </source>
</evidence>
<keyword evidence="3" id="KW-0694">RNA-binding</keyword>
<feature type="binding site" evidence="3">
    <location>
        <begin position="206"/>
        <end position="214"/>
    </location>
    <ligand>
        <name>GTP</name>
        <dbReference type="ChEBI" id="CHEBI:37565"/>
    </ligand>
</feature>
<dbReference type="PANTHER" id="PTHR32120">
    <property type="entry name" value="SMALL RIBOSOMAL SUBUNIT BIOGENESIS GTPASE RSGA"/>
    <property type="match status" value="1"/>
</dbReference>
<keyword evidence="1 3" id="KW-0547">Nucleotide-binding</keyword>
<comment type="subunit">
    <text evidence="3">Monomer. Associates with 30S ribosomal subunit, binds 16S rRNA.</text>
</comment>
<feature type="domain" description="CP-type G" evidence="6">
    <location>
        <begin position="111"/>
        <end position="263"/>
    </location>
</feature>
<dbReference type="InterPro" id="IPR004881">
    <property type="entry name" value="Ribosome_biogen_GTPase_RsgA"/>
</dbReference>
<feature type="binding site" evidence="3">
    <location>
        <position position="291"/>
    </location>
    <ligand>
        <name>Zn(2+)</name>
        <dbReference type="ChEBI" id="CHEBI:29105"/>
    </ligand>
</feature>
<feature type="binding site" evidence="3">
    <location>
        <position position="293"/>
    </location>
    <ligand>
        <name>Zn(2+)</name>
        <dbReference type="ChEBI" id="CHEBI:29105"/>
    </ligand>
</feature>
<dbReference type="InterPro" id="IPR027417">
    <property type="entry name" value="P-loop_NTPase"/>
</dbReference>
<evidence type="ECO:0000256" key="3">
    <source>
        <dbReference type="HAMAP-Rule" id="MF_01820"/>
    </source>
</evidence>
<comment type="cofactor">
    <cofactor evidence="3">
        <name>Zn(2+)</name>
        <dbReference type="ChEBI" id="CHEBI:29105"/>
    </cofactor>
    <text evidence="3">Binds 1 zinc ion per subunit.</text>
</comment>
<feature type="binding site" evidence="3">
    <location>
        <position position="300"/>
    </location>
    <ligand>
        <name>Zn(2+)</name>
        <dbReference type="ChEBI" id="CHEBI:29105"/>
    </ligand>
</feature>
<feature type="compositionally biased region" description="Basic and acidic residues" evidence="4">
    <location>
        <begin position="9"/>
        <end position="18"/>
    </location>
</feature>
<comment type="function">
    <text evidence="3">One of several proteins that assist in the late maturation steps of the functional core of the 30S ribosomal subunit. Helps release RbfA from mature subunits. May play a role in the assembly of ribosomal proteins into the subunit. Circularly permuted GTPase that catalyzes slow GTP hydrolysis, GTPase activity is stimulated by the 30S ribosomal subunit.</text>
</comment>
<dbReference type="Proteomes" id="UP000806528">
    <property type="component" value="Unassembled WGS sequence"/>
</dbReference>
<evidence type="ECO:0000259" key="5">
    <source>
        <dbReference type="PROSITE" id="PS50936"/>
    </source>
</evidence>
<keyword evidence="3" id="KW-0963">Cytoplasm</keyword>
<keyword evidence="3" id="KW-0479">Metal-binding</keyword>
<dbReference type="CDD" id="cd01854">
    <property type="entry name" value="YjeQ_EngC"/>
    <property type="match status" value="1"/>
</dbReference>
<keyword evidence="8" id="KW-1185">Reference proteome</keyword>
<feature type="binding site" evidence="3">
    <location>
        <begin position="160"/>
        <end position="163"/>
    </location>
    <ligand>
        <name>GTP</name>
        <dbReference type="ChEBI" id="CHEBI:37565"/>
    </ligand>
</feature>
<comment type="subcellular location">
    <subcellularLocation>
        <location evidence="3">Cytoplasm</location>
    </subcellularLocation>
</comment>
<dbReference type="EMBL" id="JADBGI010000011">
    <property type="protein sequence ID" value="MBE2999793.1"/>
    <property type="molecule type" value="Genomic_DNA"/>
</dbReference>
<keyword evidence="3" id="KW-0699">rRNA-binding</keyword>
<organism evidence="7 8">
    <name type="scientific">Nocardiopsis coralli</name>
    <dbReference type="NCBI Taxonomy" id="2772213"/>
    <lineage>
        <taxon>Bacteria</taxon>
        <taxon>Bacillati</taxon>
        <taxon>Actinomycetota</taxon>
        <taxon>Actinomycetes</taxon>
        <taxon>Streptosporangiales</taxon>
        <taxon>Nocardiopsidaceae</taxon>
        <taxon>Nocardiopsis</taxon>
    </lineage>
</organism>
<evidence type="ECO:0000256" key="4">
    <source>
        <dbReference type="SAM" id="MobiDB-lite"/>
    </source>
</evidence>